<organism evidence="2 3">
    <name type="scientific">Trapa incisa</name>
    <dbReference type="NCBI Taxonomy" id="236973"/>
    <lineage>
        <taxon>Eukaryota</taxon>
        <taxon>Viridiplantae</taxon>
        <taxon>Streptophyta</taxon>
        <taxon>Embryophyta</taxon>
        <taxon>Tracheophyta</taxon>
        <taxon>Spermatophyta</taxon>
        <taxon>Magnoliopsida</taxon>
        <taxon>eudicotyledons</taxon>
        <taxon>Gunneridae</taxon>
        <taxon>Pentapetalae</taxon>
        <taxon>rosids</taxon>
        <taxon>malvids</taxon>
        <taxon>Myrtales</taxon>
        <taxon>Lythraceae</taxon>
        <taxon>Trapa</taxon>
    </lineage>
</organism>
<evidence type="ECO:0000313" key="3">
    <source>
        <dbReference type="Proteomes" id="UP001345219"/>
    </source>
</evidence>
<feature type="region of interest" description="Disordered" evidence="1">
    <location>
        <begin position="1"/>
        <end position="24"/>
    </location>
</feature>
<proteinExistence type="predicted"/>
<sequence length="349" mass="39556">MSTQTTTADDDDRHLMSPSPSSDNTNLTTCLYRSHVGIFSLTWSGSLFRCSLHLYHHSSPLTPSLPCSPTPSSSIISFRLKIKPFMFWKKCGSKKLTSNTEIFWDLRRAKFDSDHPEPVSGFYIAVVNDGVMALLVGNLVKEAYSKTKSREPEKPQIFYLRRDHLYGSRVYSTTARIGSQMREISIECSLNGDDLLWFWVDQTRILQVKRLKWNFRGNERVHIHGLPINISWDVYSWMFENPITSSSSEATRDSGHAVFMFQFEESGSVTAMTEACSNFEGLEHHASFGMKEVELRKRTVRSWSSWSSISSSVSTGSASSSVMEWVSSEENDLCGCGPIGFSLLVYPWK</sequence>
<keyword evidence="3" id="KW-1185">Reference proteome</keyword>
<reference evidence="2 3" key="1">
    <citation type="journal article" date="2023" name="Hortic Res">
        <title>Pangenome of water caltrop reveals structural variations and asymmetric subgenome divergence after allopolyploidization.</title>
        <authorList>
            <person name="Zhang X."/>
            <person name="Chen Y."/>
            <person name="Wang L."/>
            <person name="Yuan Y."/>
            <person name="Fang M."/>
            <person name="Shi L."/>
            <person name="Lu R."/>
            <person name="Comes H.P."/>
            <person name="Ma Y."/>
            <person name="Chen Y."/>
            <person name="Huang G."/>
            <person name="Zhou Y."/>
            <person name="Zheng Z."/>
            <person name="Qiu Y."/>
        </authorList>
    </citation>
    <scope>NUCLEOTIDE SEQUENCE [LARGE SCALE GENOMIC DNA]</scope>
    <source>
        <tissue evidence="2">Roots</tissue>
    </source>
</reference>
<accession>A0AAN7K5H3</accession>
<dbReference type="AlphaFoldDB" id="A0AAN7K5H3"/>
<dbReference type="Proteomes" id="UP001345219">
    <property type="component" value="Chromosome 17"/>
</dbReference>
<evidence type="ECO:0008006" key="4">
    <source>
        <dbReference type="Google" id="ProtNLM"/>
    </source>
</evidence>
<evidence type="ECO:0000313" key="2">
    <source>
        <dbReference type="EMBL" id="KAK4760149.1"/>
    </source>
</evidence>
<dbReference type="InterPro" id="IPR008586">
    <property type="entry name" value="DUF868_pln"/>
</dbReference>
<gene>
    <name evidence="2" type="ORF">SAY87_023280</name>
</gene>
<comment type="caution">
    <text evidence="2">The sequence shown here is derived from an EMBL/GenBank/DDBJ whole genome shotgun (WGS) entry which is preliminary data.</text>
</comment>
<dbReference type="PANTHER" id="PTHR31972">
    <property type="entry name" value="EXPRESSED PROTEIN"/>
    <property type="match status" value="1"/>
</dbReference>
<dbReference type="Pfam" id="PF05910">
    <property type="entry name" value="DUF868"/>
    <property type="match status" value="1"/>
</dbReference>
<name>A0AAN7K5H3_9MYRT</name>
<protein>
    <recommendedName>
        <fullName evidence="4">DUF868 domain-containing protein</fullName>
    </recommendedName>
</protein>
<evidence type="ECO:0000256" key="1">
    <source>
        <dbReference type="SAM" id="MobiDB-lite"/>
    </source>
</evidence>
<dbReference type="EMBL" id="JAXIOK010000011">
    <property type="protein sequence ID" value="KAK4760149.1"/>
    <property type="molecule type" value="Genomic_DNA"/>
</dbReference>
<dbReference type="PANTHER" id="PTHR31972:SF3">
    <property type="entry name" value="OS09G0416600 PROTEIN"/>
    <property type="match status" value="1"/>
</dbReference>